<keyword evidence="2" id="KW-0812">Transmembrane</keyword>
<evidence type="ECO:0000256" key="1">
    <source>
        <dbReference type="SAM" id="MobiDB-lite"/>
    </source>
</evidence>
<feature type="transmembrane region" description="Helical" evidence="2">
    <location>
        <begin position="335"/>
        <end position="355"/>
    </location>
</feature>
<proteinExistence type="predicted"/>
<reference evidence="3" key="1">
    <citation type="journal article" date="2018" name="J. Ind. Microbiol. Biotechnol.">
        <title>Genome mining reveals uncommon alkylpyrones as type III PKS products from myxobacteria.</title>
        <authorList>
            <person name="Hug J.J."/>
            <person name="Panter F."/>
            <person name="Krug D."/>
            <person name="Muller R."/>
        </authorList>
    </citation>
    <scope>NUCLEOTIDE SEQUENCE</scope>
    <source>
        <strain evidence="3">MNa10638</strain>
    </source>
</reference>
<keyword evidence="2" id="KW-0472">Membrane</keyword>
<keyword evidence="2" id="KW-1133">Transmembrane helix</keyword>
<feature type="compositionally biased region" description="Pro residues" evidence="1">
    <location>
        <begin position="189"/>
        <end position="206"/>
    </location>
</feature>
<evidence type="ECO:0000256" key="2">
    <source>
        <dbReference type="SAM" id="Phobius"/>
    </source>
</evidence>
<feature type="compositionally biased region" description="Basic and acidic residues" evidence="1">
    <location>
        <begin position="179"/>
        <end position="188"/>
    </location>
</feature>
<dbReference type="EMBL" id="MH908882">
    <property type="protein sequence ID" value="AYM52718.1"/>
    <property type="molecule type" value="Genomic_DNA"/>
</dbReference>
<accession>A0A3S7UVD4</accession>
<feature type="region of interest" description="Disordered" evidence="1">
    <location>
        <begin position="161"/>
        <end position="206"/>
    </location>
</feature>
<organism evidence="3">
    <name type="scientific">Pseudenhygromyxa salsuginis</name>
    <dbReference type="NCBI Taxonomy" id="442868"/>
    <lineage>
        <taxon>Bacteria</taxon>
        <taxon>Pseudomonadati</taxon>
        <taxon>Myxococcota</taxon>
        <taxon>Polyangia</taxon>
        <taxon>Nannocystales</taxon>
        <taxon>Nannocystaceae</taxon>
        <taxon>Pseudenhygromyxa</taxon>
    </lineage>
</organism>
<protein>
    <submittedName>
        <fullName evidence="3">Uncharacterized protein</fullName>
    </submittedName>
</protein>
<dbReference type="AlphaFoldDB" id="A0A3S7UVD4"/>
<evidence type="ECO:0000313" key="3">
    <source>
        <dbReference type="EMBL" id="AYM52718.1"/>
    </source>
</evidence>
<feature type="transmembrane region" description="Helical" evidence="2">
    <location>
        <begin position="307"/>
        <end position="329"/>
    </location>
</feature>
<sequence length="398" mass="41876">MSLADTCTPNAPGGLSLDLRCREAEWLDRPETLGEFARLAPSRDEGHRQAALVEVLVADVVARALFDVDAQRFGRPLLSCDSARFPIPTGVRDLERPAIEHWRSKAQLEAELLESELFGGTGARSLPFRLGRSLIAAAGALPLLLTPTLVQAASPLDPLTGMSEGFAPATKQPTKPSKTAKEDPKPEPAPEVAPEPPPEVVPEPVPPPAPAIVLPKVDENLSLAGRSLWAGLDGKTVVLTMKDGQTLSCKIVAQTGSDLAVARSSDGTVVAVPKAEIAGVQLRNAKPMAAAYMGGPRPTEDGFKIHAGGIAMVVFGGVAVLSGTVMLAITPYFVAVSLPLLLPGIAVVGSSVSMFRAAKRKRKAYNEAWGLPEMSKVQFMPTVGLSRNGGQAGLVLRF</sequence>
<name>A0A3S7UVD4_9BACT</name>